<comment type="caution">
    <text evidence="1">The sequence shown here is derived from an EMBL/GenBank/DDBJ whole genome shotgun (WGS) entry which is preliminary data.</text>
</comment>
<dbReference type="EMBL" id="MU806781">
    <property type="protein sequence ID" value="KAJ3833066.1"/>
    <property type="molecule type" value="Genomic_DNA"/>
</dbReference>
<proteinExistence type="predicted"/>
<organism evidence="1 2">
    <name type="scientific">Lentinula raphanica</name>
    <dbReference type="NCBI Taxonomy" id="153919"/>
    <lineage>
        <taxon>Eukaryota</taxon>
        <taxon>Fungi</taxon>
        <taxon>Dikarya</taxon>
        <taxon>Basidiomycota</taxon>
        <taxon>Agaricomycotina</taxon>
        <taxon>Agaricomycetes</taxon>
        <taxon>Agaricomycetidae</taxon>
        <taxon>Agaricales</taxon>
        <taxon>Marasmiineae</taxon>
        <taxon>Omphalotaceae</taxon>
        <taxon>Lentinula</taxon>
    </lineage>
</organism>
<dbReference type="AlphaFoldDB" id="A0AA38NYQ8"/>
<protein>
    <submittedName>
        <fullName evidence="1">Uncharacterized protein</fullName>
    </submittedName>
</protein>
<reference evidence="1" key="1">
    <citation type="submission" date="2022-08" db="EMBL/GenBank/DDBJ databases">
        <authorList>
            <consortium name="DOE Joint Genome Institute"/>
            <person name="Min B."/>
            <person name="Riley R."/>
            <person name="Sierra-Patev S."/>
            <person name="Naranjo-Ortiz M."/>
            <person name="Looney B."/>
            <person name="Konkel Z."/>
            <person name="Slot J.C."/>
            <person name="Sakamoto Y."/>
            <person name="Steenwyk J.L."/>
            <person name="Rokas A."/>
            <person name="Carro J."/>
            <person name="Camarero S."/>
            <person name="Ferreira P."/>
            <person name="Molpeceres G."/>
            <person name="Ruiz-Duenas F.J."/>
            <person name="Serrano A."/>
            <person name="Henrissat B."/>
            <person name="Drula E."/>
            <person name="Hughes K.W."/>
            <person name="Mata J.L."/>
            <person name="Ishikawa N.K."/>
            <person name="Vargas-Isla R."/>
            <person name="Ushijima S."/>
            <person name="Smith C.A."/>
            <person name="Ahrendt S."/>
            <person name="Andreopoulos W."/>
            <person name="He G."/>
            <person name="Labutti K."/>
            <person name="Lipzen A."/>
            <person name="Ng V."/>
            <person name="Sandor L."/>
            <person name="Barry K."/>
            <person name="Martinez A.T."/>
            <person name="Xiao Y."/>
            <person name="Gibbons J.G."/>
            <person name="Terashima K."/>
            <person name="Hibbett D.S."/>
            <person name="Grigoriev I.V."/>
        </authorList>
    </citation>
    <scope>NUCLEOTIDE SEQUENCE</scope>
    <source>
        <strain evidence="1">TFB9207</strain>
    </source>
</reference>
<name>A0AA38NYQ8_9AGAR</name>
<accession>A0AA38NYQ8</accession>
<gene>
    <name evidence="1" type="ORF">F5878DRAFT_426022</name>
</gene>
<evidence type="ECO:0000313" key="1">
    <source>
        <dbReference type="EMBL" id="KAJ3833066.1"/>
    </source>
</evidence>
<dbReference type="Proteomes" id="UP001163846">
    <property type="component" value="Unassembled WGS sequence"/>
</dbReference>
<evidence type="ECO:0000313" key="2">
    <source>
        <dbReference type="Proteomes" id="UP001163846"/>
    </source>
</evidence>
<keyword evidence="2" id="KW-1185">Reference proteome</keyword>
<sequence>MRRNVKRSSSNFSNCPRALLFHPVDCFLTFQKRFLSDKEEEIESWLHNLQVEHRRLASEPASESASKQMTTLISRHEASLNRLFSITYGRKKPQYVPAMRTQMITLWETFQSSVRVEMEKHYHSLEYLKSDWELACHNDAHSSGEHARRKVFDDYRQSAPYLYDLTHTALQLQALRSDYLKPYEEIFAGWHEYYGLPKPFRD</sequence>